<sequence length="89" mass="9686">MPYGLVDAKGADLIVAVGTHLTLEEFLDKNRAGMASTLLTRLRVGSKTDPTSFPDSGSYVVPGALAPVMIDRQHDRGELVEPNVWVQHR</sequence>
<proteinExistence type="predicted"/>
<name>A0A1U9ZWL2_9ACTN</name>
<dbReference type="STRING" id="1909395.BKM31_13375"/>
<dbReference type="Proteomes" id="UP000190797">
    <property type="component" value="Chromosome"/>
</dbReference>
<reference evidence="2" key="1">
    <citation type="journal article" date="2017" name="Med. Chem. Commun.">
        <title>Nonomuraea sp. ATCC 55076 harbours the largest actinomycete chromosome to date and the kistamicin biosynthetic gene cluster.</title>
        <authorList>
            <person name="Nazari B."/>
            <person name="Forneris C.C."/>
            <person name="Gibson M.I."/>
            <person name="Moon K."/>
            <person name="Schramma K.R."/>
            <person name="Seyedsayamdost M.R."/>
        </authorList>
    </citation>
    <scope>NUCLEOTIDE SEQUENCE [LARGE SCALE GENOMIC DNA]</scope>
    <source>
        <strain evidence="2">ATCC 55076</strain>
    </source>
</reference>
<organism evidence="1 2">
    <name type="scientific">[Actinomadura] parvosata subsp. kistnae</name>
    <dbReference type="NCBI Taxonomy" id="1909395"/>
    <lineage>
        <taxon>Bacteria</taxon>
        <taxon>Bacillati</taxon>
        <taxon>Actinomycetota</taxon>
        <taxon>Actinomycetes</taxon>
        <taxon>Streptosporangiales</taxon>
        <taxon>Streptosporangiaceae</taxon>
        <taxon>Nonomuraea</taxon>
    </lineage>
</organism>
<protein>
    <submittedName>
        <fullName evidence="1">Uncharacterized protein</fullName>
    </submittedName>
</protein>
<dbReference type="EMBL" id="CP017717">
    <property type="protein sequence ID" value="AQZ62322.1"/>
    <property type="molecule type" value="Genomic_DNA"/>
</dbReference>
<dbReference type="KEGG" id="noa:BKM31_13375"/>
<gene>
    <name evidence="1" type="ORF">BKM31_13375</name>
</gene>
<accession>A0A1U9ZWL2</accession>
<dbReference type="AlphaFoldDB" id="A0A1U9ZWL2"/>
<keyword evidence="2" id="KW-1185">Reference proteome</keyword>
<evidence type="ECO:0000313" key="1">
    <source>
        <dbReference type="EMBL" id="AQZ62322.1"/>
    </source>
</evidence>
<evidence type="ECO:0000313" key="2">
    <source>
        <dbReference type="Proteomes" id="UP000190797"/>
    </source>
</evidence>